<feature type="compositionally biased region" description="Polar residues" evidence="1">
    <location>
        <begin position="373"/>
        <end position="388"/>
    </location>
</feature>
<comment type="caution">
    <text evidence="2">The sequence shown here is derived from an EMBL/GenBank/DDBJ whole genome shotgun (WGS) entry which is preliminary data.</text>
</comment>
<evidence type="ECO:0000313" key="3">
    <source>
        <dbReference type="Proteomes" id="UP000298327"/>
    </source>
</evidence>
<proteinExistence type="predicted"/>
<feature type="compositionally biased region" description="Low complexity" evidence="1">
    <location>
        <begin position="346"/>
        <end position="372"/>
    </location>
</feature>
<accession>A0A4Y9ZEN8</accession>
<feature type="compositionally biased region" description="Polar residues" evidence="1">
    <location>
        <begin position="33"/>
        <end position="50"/>
    </location>
</feature>
<organism evidence="2 3">
    <name type="scientific">Dentipellis fragilis</name>
    <dbReference type="NCBI Taxonomy" id="205917"/>
    <lineage>
        <taxon>Eukaryota</taxon>
        <taxon>Fungi</taxon>
        <taxon>Dikarya</taxon>
        <taxon>Basidiomycota</taxon>
        <taxon>Agaricomycotina</taxon>
        <taxon>Agaricomycetes</taxon>
        <taxon>Russulales</taxon>
        <taxon>Hericiaceae</taxon>
        <taxon>Dentipellis</taxon>
    </lineage>
</organism>
<feature type="region of interest" description="Disordered" evidence="1">
    <location>
        <begin position="712"/>
        <end position="735"/>
    </location>
</feature>
<feature type="compositionally biased region" description="Acidic residues" evidence="1">
    <location>
        <begin position="453"/>
        <end position="464"/>
    </location>
</feature>
<feature type="region of interest" description="Disordered" evidence="1">
    <location>
        <begin position="453"/>
        <end position="476"/>
    </location>
</feature>
<dbReference type="EMBL" id="SEOQ01000014">
    <property type="protein sequence ID" value="TFY72447.1"/>
    <property type="molecule type" value="Genomic_DNA"/>
</dbReference>
<reference evidence="2 3" key="1">
    <citation type="submission" date="2019-02" db="EMBL/GenBank/DDBJ databases">
        <title>Genome sequencing of the rare red list fungi Dentipellis fragilis.</title>
        <authorList>
            <person name="Buettner E."/>
            <person name="Kellner H."/>
        </authorList>
    </citation>
    <scope>NUCLEOTIDE SEQUENCE [LARGE SCALE GENOMIC DNA]</scope>
    <source>
        <strain evidence="2 3">DSM 105465</strain>
    </source>
</reference>
<feature type="compositionally biased region" description="Basic and acidic residues" evidence="1">
    <location>
        <begin position="51"/>
        <end position="66"/>
    </location>
</feature>
<dbReference type="OrthoDB" id="3260408at2759"/>
<evidence type="ECO:0000313" key="2">
    <source>
        <dbReference type="EMBL" id="TFY72447.1"/>
    </source>
</evidence>
<feature type="region of interest" description="Disordered" evidence="1">
    <location>
        <begin position="1"/>
        <end position="86"/>
    </location>
</feature>
<feature type="compositionally biased region" description="Basic residues" evidence="1">
    <location>
        <begin position="67"/>
        <end position="86"/>
    </location>
</feature>
<gene>
    <name evidence="2" type="ORF">EVG20_g556</name>
</gene>
<feature type="compositionally biased region" description="Low complexity" evidence="1">
    <location>
        <begin position="1"/>
        <end position="12"/>
    </location>
</feature>
<feature type="region of interest" description="Disordered" evidence="1">
    <location>
        <begin position="306"/>
        <end position="388"/>
    </location>
</feature>
<name>A0A4Y9ZEN8_9AGAM</name>
<keyword evidence="3" id="KW-1185">Reference proteome</keyword>
<evidence type="ECO:0000256" key="1">
    <source>
        <dbReference type="SAM" id="MobiDB-lite"/>
    </source>
</evidence>
<dbReference type="AlphaFoldDB" id="A0A4Y9ZEN8"/>
<sequence>MVVTRRAPAAPASRTNSSQPTPRLASGKGKGTASHQPESSSPLANGQTSKSGHEAPTLRDMDDSSKKGSKNKSKLKQKKGGKRRKGGGATLADVLLRYLLLFFTIYSLSVCPSDVKLQSPVCRGLAEYRRLILEPYILPTISTALAHPSIAPYVQRAKPYADRAVEIATPIVIRSRKEWNSRIVPQWQKRVVPQYHKYIVPELHKAAAYIVPYTTRVEQEYEKYLGPYLRQTVAYAIRAEQIVEPYVILAINKSYQGWHKARPYVGPVVFRFKLAIKHLLAFLQVQRRKFVDPHVAKIWERVLELSSGSPSPKSKAVTSVHSISTTSSAVEEPTPVPQATPTPSKAVSSVAEEPAAPSPEAESVELSVSVSETGSEPASTSTSVEPSATLSSAASVISESVHAVSDTSETAVPAAVTLEQATGAQVVLESVDTETSDIDLDAFAADLGLDDVEEPEAEPEEEPAVPEPTALTEEEEAERLRLKKIETAEKRAKIMDRHTVWEEKVEALVQDNKKLLRKRLVALRKAAVEELKSSPEIQKNVDGLVAEAEKFLKGAEAYIKNLQKNQSKGGDKQTMLEKVVGKIQDKFSDRLRETEALVNEWYSNHLSKESQEVETVTAEVRDLADTAQADIGLDYVWLDDVTYMDWQRYHDLLRRSDNFTEHAWSVQNGTHPSPPVNPVPAAIQELQTDLQDIVLGFESRLHDIKRRGEHAVGVGAEDEASGVHEGEDAGAGDAEDPQVSILPIADEPANGDAVAKQAAAFIGRGKEEVEEAFARAKVLLEEAERARTTASAEAHAAPSHEEL</sequence>
<dbReference type="STRING" id="205917.A0A4Y9ZEN8"/>
<feature type="compositionally biased region" description="Low complexity" evidence="1">
    <location>
        <begin position="317"/>
        <end position="330"/>
    </location>
</feature>
<protein>
    <submittedName>
        <fullName evidence="2">Uncharacterized protein</fullName>
    </submittedName>
</protein>
<dbReference type="Proteomes" id="UP000298327">
    <property type="component" value="Unassembled WGS sequence"/>
</dbReference>